<gene>
    <name evidence="2" type="ORF">M408DRAFT_26318</name>
</gene>
<dbReference type="AlphaFoldDB" id="A0A0C2X7T9"/>
<evidence type="ECO:0000313" key="2">
    <source>
        <dbReference type="EMBL" id="KIM25332.1"/>
    </source>
</evidence>
<reference evidence="3" key="2">
    <citation type="submission" date="2015-01" db="EMBL/GenBank/DDBJ databases">
        <title>Evolutionary Origins and Diversification of the Mycorrhizal Mutualists.</title>
        <authorList>
            <consortium name="DOE Joint Genome Institute"/>
            <consortium name="Mycorrhizal Genomics Consortium"/>
            <person name="Kohler A."/>
            <person name="Kuo A."/>
            <person name="Nagy L.G."/>
            <person name="Floudas D."/>
            <person name="Copeland A."/>
            <person name="Barry K.W."/>
            <person name="Cichocki N."/>
            <person name="Veneault-Fourrey C."/>
            <person name="LaButti K."/>
            <person name="Lindquist E.A."/>
            <person name="Lipzen A."/>
            <person name="Lundell T."/>
            <person name="Morin E."/>
            <person name="Murat C."/>
            <person name="Riley R."/>
            <person name="Ohm R."/>
            <person name="Sun H."/>
            <person name="Tunlid A."/>
            <person name="Henrissat B."/>
            <person name="Grigoriev I.V."/>
            <person name="Hibbett D.S."/>
            <person name="Martin F."/>
        </authorList>
    </citation>
    <scope>NUCLEOTIDE SEQUENCE [LARGE SCALE GENOMIC DNA]</scope>
    <source>
        <strain evidence="3">MAFF 305830</strain>
    </source>
</reference>
<dbReference type="Proteomes" id="UP000054097">
    <property type="component" value="Unassembled WGS sequence"/>
</dbReference>
<dbReference type="PROSITE" id="PS50181">
    <property type="entry name" value="FBOX"/>
    <property type="match status" value="1"/>
</dbReference>
<keyword evidence="3" id="KW-1185">Reference proteome</keyword>
<dbReference type="Gene3D" id="1.20.1280.50">
    <property type="match status" value="1"/>
</dbReference>
<dbReference type="SUPFAM" id="SSF52047">
    <property type="entry name" value="RNI-like"/>
    <property type="match status" value="1"/>
</dbReference>
<organism evidence="2 3">
    <name type="scientific">Serendipita vermifera MAFF 305830</name>
    <dbReference type="NCBI Taxonomy" id="933852"/>
    <lineage>
        <taxon>Eukaryota</taxon>
        <taxon>Fungi</taxon>
        <taxon>Dikarya</taxon>
        <taxon>Basidiomycota</taxon>
        <taxon>Agaricomycotina</taxon>
        <taxon>Agaricomycetes</taxon>
        <taxon>Sebacinales</taxon>
        <taxon>Serendipitaceae</taxon>
        <taxon>Serendipita</taxon>
    </lineage>
</organism>
<proteinExistence type="predicted"/>
<dbReference type="OrthoDB" id="8048523at2759"/>
<dbReference type="HOGENOM" id="CLU_039336_1_0_1"/>
<dbReference type="Gene3D" id="3.80.10.10">
    <property type="entry name" value="Ribonuclease Inhibitor"/>
    <property type="match status" value="1"/>
</dbReference>
<dbReference type="EMBL" id="KN824315">
    <property type="protein sequence ID" value="KIM25332.1"/>
    <property type="molecule type" value="Genomic_DNA"/>
</dbReference>
<dbReference type="InterPro" id="IPR036047">
    <property type="entry name" value="F-box-like_dom_sf"/>
</dbReference>
<evidence type="ECO:0000313" key="3">
    <source>
        <dbReference type="Proteomes" id="UP000054097"/>
    </source>
</evidence>
<dbReference type="InterPro" id="IPR032675">
    <property type="entry name" value="LRR_dom_sf"/>
</dbReference>
<dbReference type="InterPro" id="IPR001810">
    <property type="entry name" value="F-box_dom"/>
</dbReference>
<dbReference type="SUPFAM" id="SSF81383">
    <property type="entry name" value="F-box domain"/>
    <property type="match status" value="1"/>
</dbReference>
<reference evidence="2 3" key="1">
    <citation type="submission" date="2014-04" db="EMBL/GenBank/DDBJ databases">
        <authorList>
            <consortium name="DOE Joint Genome Institute"/>
            <person name="Kuo A."/>
            <person name="Zuccaro A."/>
            <person name="Kohler A."/>
            <person name="Nagy L.G."/>
            <person name="Floudas D."/>
            <person name="Copeland A."/>
            <person name="Barry K.W."/>
            <person name="Cichocki N."/>
            <person name="Veneault-Fourrey C."/>
            <person name="LaButti K."/>
            <person name="Lindquist E.A."/>
            <person name="Lipzen A."/>
            <person name="Lundell T."/>
            <person name="Morin E."/>
            <person name="Murat C."/>
            <person name="Sun H."/>
            <person name="Tunlid A."/>
            <person name="Henrissat B."/>
            <person name="Grigoriev I.V."/>
            <person name="Hibbett D.S."/>
            <person name="Martin F."/>
            <person name="Nordberg H.P."/>
            <person name="Cantor M.N."/>
            <person name="Hua S.X."/>
        </authorList>
    </citation>
    <scope>NUCLEOTIDE SEQUENCE [LARGE SCALE GENOMIC DNA]</scope>
    <source>
        <strain evidence="2 3">MAFF 305830</strain>
    </source>
</reference>
<name>A0A0C2X7T9_SERVB</name>
<sequence length="424" mass="48821">MVSVFAGEDKLRENDSMPVRQDASDQKAEPIAPISKLPFDVLSEIFVLCSVPNRLSPVAIASVCRRWRETILMTPKAWSRIFPQNSTQFILPPKYVSIFLERSKPYLLHIRIPWASRDCYCAGHHWENTTTCDCANVATILRCGDRIQCLSVTQDWIKELNKGEYLNLRRLEFSKYEHDDPALDYCLDMSRFKNLQTLTLSHPLQVNLIMDFSSGPRLKSLRLPTDPNDLWVSTVAIFSNSLEVLWLDGNFGESKTRRWTLQCPRLLTALIVEGNTRGKKETRVLEIVCPQLVAYEYYSSKDEIVEVALLGGVERITILQINETMPLSPYKQLEILQLDVGYDWLDSVLRQLERDYHLCPALKYIEVGDKPDSYYELASHERIANRNRVAGSDIKLAFVASWLHCMPAYFPTVCIHTHSPYFEH</sequence>
<evidence type="ECO:0000259" key="1">
    <source>
        <dbReference type="PROSITE" id="PS50181"/>
    </source>
</evidence>
<accession>A0A0C2X7T9</accession>
<protein>
    <recommendedName>
        <fullName evidence="1">F-box domain-containing protein</fullName>
    </recommendedName>
</protein>
<feature type="domain" description="F-box" evidence="1">
    <location>
        <begin position="31"/>
        <end position="81"/>
    </location>
</feature>